<reference evidence="2" key="1">
    <citation type="submission" date="2019-02" db="EMBL/GenBank/DDBJ databases">
        <authorList>
            <person name="Gruber-Vodicka R. H."/>
            <person name="Seah K. B. B."/>
        </authorList>
    </citation>
    <scope>NUCLEOTIDE SEQUENCE</scope>
    <source>
        <strain evidence="2">BECK_BZ125</strain>
    </source>
</reference>
<evidence type="ECO:0000313" key="2">
    <source>
        <dbReference type="EMBL" id="VFK41561.1"/>
    </source>
</evidence>
<protein>
    <submittedName>
        <fullName evidence="2">Uncharacterized protein</fullName>
    </submittedName>
</protein>
<proteinExistence type="predicted"/>
<feature type="region of interest" description="Disordered" evidence="1">
    <location>
        <begin position="336"/>
        <end position="375"/>
    </location>
</feature>
<gene>
    <name evidence="2" type="ORF">BECKTC1821E_GA0114239_101211</name>
</gene>
<name>A0A450YJ50_9GAMM</name>
<dbReference type="EMBL" id="CAADFT010000012">
    <property type="protein sequence ID" value="VFK41561.1"/>
    <property type="molecule type" value="Genomic_DNA"/>
</dbReference>
<organism evidence="2">
    <name type="scientific">Candidatus Kentrum sp. TC</name>
    <dbReference type="NCBI Taxonomy" id="2126339"/>
    <lineage>
        <taxon>Bacteria</taxon>
        <taxon>Pseudomonadati</taxon>
        <taxon>Pseudomonadota</taxon>
        <taxon>Gammaproteobacteria</taxon>
        <taxon>Candidatus Kentrum</taxon>
    </lineage>
</organism>
<sequence length="375" mass="41401">MKITASHIVEWANTYAREAQDQLPRLIRRLCFYPDAIHAISFPAGDSIYRPGWDGVLSSEKGNAWIPVGESRWEIGCDRDPTPKASADYHKRTKETGEEERSISTFVFVTPRRWSKKSVWLAERHAKGQWKDVRAYDGDDLEQWLEQTPAVALQFAEELGLIGPGVESLSRHWDSWSRQCNPAITADAFLAGRTPVRDALAEKIRSALSQPVSSHFLTIRADSVEEAAAFAVAVVMASGLRDQVLVVTEPEGWRYVEANPQIGIAIAARAETAQNPVLREGLLIIVPPRHGRPGCELQGGGTGPGTPRYLRIRTCPRRHGRGGIRRPALCREHRPLLDRVPPPAGREPRHPASRLAGCAPVGHADPGVSAQGMVR</sequence>
<dbReference type="AlphaFoldDB" id="A0A450YJ50"/>
<evidence type="ECO:0000256" key="1">
    <source>
        <dbReference type="SAM" id="MobiDB-lite"/>
    </source>
</evidence>
<accession>A0A450YJ50</accession>